<sequence length="137" mass="15241">MGSLLSVDYLWLSWLYKWKPTAVKSYRDATHSHSCEAEHGGHDNASIAASVQTSLQHKHTHGLGKATQDLGEGHHCFCNQAQVFHLCATSKKTACGEQGLEKGTSDRQTKQDAQNLEIAIRSRGLLWDSCRFRFDVA</sequence>
<keyword evidence="2" id="KW-1185">Reference proteome</keyword>
<name>A0AAW1ZRP3_CULAL</name>
<proteinExistence type="predicted"/>
<dbReference type="AlphaFoldDB" id="A0AAW1ZRP3"/>
<comment type="caution">
    <text evidence="1">The sequence shown here is derived from an EMBL/GenBank/DDBJ whole genome shotgun (WGS) entry which is preliminary data.</text>
</comment>
<protein>
    <submittedName>
        <fullName evidence="1">Uncharacterized protein</fullName>
    </submittedName>
</protein>
<accession>A0AAW1ZRP3</accession>
<organism evidence="1 2">
    <name type="scientific">Culter alburnus</name>
    <name type="common">Topmouth culter</name>
    <dbReference type="NCBI Taxonomy" id="194366"/>
    <lineage>
        <taxon>Eukaryota</taxon>
        <taxon>Metazoa</taxon>
        <taxon>Chordata</taxon>
        <taxon>Craniata</taxon>
        <taxon>Vertebrata</taxon>
        <taxon>Euteleostomi</taxon>
        <taxon>Actinopterygii</taxon>
        <taxon>Neopterygii</taxon>
        <taxon>Teleostei</taxon>
        <taxon>Ostariophysi</taxon>
        <taxon>Cypriniformes</taxon>
        <taxon>Xenocyprididae</taxon>
        <taxon>Xenocypridinae</taxon>
        <taxon>Culter</taxon>
    </lineage>
</organism>
<dbReference type="Proteomes" id="UP001479290">
    <property type="component" value="Unassembled WGS sequence"/>
</dbReference>
<dbReference type="EMBL" id="JAWDJR010000013">
    <property type="protein sequence ID" value="KAK9963965.1"/>
    <property type="molecule type" value="Genomic_DNA"/>
</dbReference>
<evidence type="ECO:0000313" key="1">
    <source>
        <dbReference type="EMBL" id="KAK9963965.1"/>
    </source>
</evidence>
<evidence type="ECO:0000313" key="2">
    <source>
        <dbReference type="Proteomes" id="UP001479290"/>
    </source>
</evidence>
<gene>
    <name evidence="1" type="ORF">ABG768_005176</name>
</gene>
<reference evidence="1 2" key="1">
    <citation type="submission" date="2024-05" db="EMBL/GenBank/DDBJ databases">
        <title>A high-quality chromosomal-level genome assembly of Topmouth culter (Culter alburnus).</title>
        <authorList>
            <person name="Zhao H."/>
        </authorList>
    </citation>
    <scope>NUCLEOTIDE SEQUENCE [LARGE SCALE GENOMIC DNA]</scope>
    <source>
        <strain evidence="1">CATC2023</strain>
        <tissue evidence="1">Muscle</tissue>
    </source>
</reference>